<dbReference type="PROSITE" id="PS50995">
    <property type="entry name" value="HTH_MARR_2"/>
    <property type="match status" value="1"/>
</dbReference>
<sequence length="142" mass="16661">MKSIINHELVHLLHQKTRLLEKEANATLSEYELYSAQWAIIYCLATQGPMVQAEIGKYLNVEAPTVTRTLRRMEEKDWILREEGEDKRERLVRLSPRGELKLPEIKRSMQQMEATLLRDLNQAEKEQLYQLLGKIKGDRDTV</sequence>
<dbReference type="InterPro" id="IPR036388">
    <property type="entry name" value="WH-like_DNA-bd_sf"/>
</dbReference>
<dbReference type="PANTHER" id="PTHR42756:SF1">
    <property type="entry name" value="TRANSCRIPTIONAL REPRESSOR OF EMRAB OPERON"/>
    <property type="match status" value="1"/>
</dbReference>
<proteinExistence type="predicted"/>
<keyword evidence="1" id="KW-0805">Transcription regulation</keyword>
<dbReference type="Pfam" id="PF01047">
    <property type="entry name" value="MarR"/>
    <property type="match status" value="1"/>
</dbReference>
<gene>
    <name evidence="5" type="ORF">IRY55_04815</name>
</gene>
<name>A0A8J7G202_9BACL</name>
<dbReference type="PRINTS" id="PR00598">
    <property type="entry name" value="HTHMARR"/>
</dbReference>
<dbReference type="SUPFAM" id="SSF46785">
    <property type="entry name" value="Winged helix' DNA-binding domain"/>
    <property type="match status" value="1"/>
</dbReference>
<dbReference type="GO" id="GO:0003700">
    <property type="term" value="F:DNA-binding transcription factor activity"/>
    <property type="evidence" value="ECO:0007669"/>
    <property type="project" value="InterPro"/>
</dbReference>
<dbReference type="Gene3D" id="1.10.10.10">
    <property type="entry name" value="Winged helix-like DNA-binding domain superfamily/Winged helix DNA-binding domain"/>
    <property type="match status" value="1"/>
</dbReference>
<reference evidence="5" key="1">
    <citation type="submission" date="2020-11" db="EMBL/GenBank/DDBJ databases">
        <title>Multidrug resistant novel bacterium Savagea serpentis sp. nov., isolated from the scats of a vine snake (Ahaetulla nasuta).</title>
        <authorList>
            <person name="Venkata Ramana V."/>
            <person name="Vikas Patil S."/>
            <person name="Yogita Lugani V."/>
        </authorList>
    </citation>
    <scope>NUCLEOTIDE SEQUENCE</scope>
    <source>
        <strain evidence="5">SN6</strain>
    </source>
</reference>
<dbReference type="RefSeq" id="WP_194562108.1">
    <property type="nucleotide sequence ID" value="NZ_JADKPV010000001.1"/>
</dbReference>
<protein>
    <submittedName>
        <fullName evidence="5">MarR family transcriptional regulator</fullName>
    </submittedName>
</protein>
<dbReference type="InterPro" id="IPR036390">
    <property type="entry name" value="WH_DNA-bd_sf"/>
</dbReference>
<dbReference type="GO" id="GO:0003677">
    <property type="term" value="F:DNA binding"/>
    <property type="evidence" value="ECO:0007669"/>
    <property type="project" value="UniProtKB-KW"/>
</dbReference>
<dbReference type="SMART" id="SM00347">
    <property type="entry name" value="HTH_MARR"/>
    <property type="match status" value="1"/>
</dbReference>
<dbReference type="PANTHER" id="PTHR42756">
    <property type="entry name" value="TRANSCRIPTIONAL REGULATOR, MARR"/>
    <property type="match status" value="1"/>
</dbReference>
<dbReference type="EMBL" id="JADKPV010000001">
    <property type="protein sequence ID" value="MBF4500680.1"/>
    <property type="molecule type" value="Genomic_DNA"/>
</dbReference>
<evidence type="ECO:0000256" key="1">
    <source>
        <dbReference type="ARBA" id="ARBA00023015"/>
    </source>
</evidence>
<evidence type="ECO:0000259" key="4">
    <source>
        <dbReference type="PROSITE" id="PS50995"/>
    </source>
</evidence>
<organism evidence="5 6">
    <name type="scientific">Savagea serpentis</name>
    <dbReference type="NCBI Taxonomy" id="2785297"/>
    <lineage>
        <taxon>Bacteria</taxon>
        <taxon>Bacillati</taxon>
        <taxon>Bacillota</taxon>
        <taxon>Bacilli</taxon>
        <taxon>Bacillales</taxon>
        <taxon>Caryophanaceae</taxon>
        <taxon>Savagea</taxon>
    </lineage>
</organism>
<evidence type="ECO:0000313" key="6">
    <source>
        <dbReference type="Proteomes" id="UP000622653"/>
    </source>
</evidence>
<evidence type="ECO:0000256" key="3">
    <source>
        <dbReference type="ARBA" id="ARBA00023163"/>
    </source>
</evidence>
<feature type="domain" description="HTH marR-type" evidence="4">
    <location>
        <begin position="6"/>
        <end position="137"/>
    </location>
</feature>
<comment type="caution">
    <text evidence="5">The sequence shown here is derived from an EMBL/GenBank/DDBJ whole genome shotgun (WGS) entry which is preliminary data.</text>
</comment>
<accession>A0A8J7G202</accession>
<evidence type="ECO:0000313" key="5">
    <source>
        <dbReference type="EMBL" id="MBF4500680.1"/>
    </source>
</evidence>
<keyword evidence="2" id="KW-0238">DNA-binding</keyword>
<keyword evidence="3" id="KW-0804">Transcription</keyword>
<dbReference type="Proteomes" id="UP000622653">
    <property type="component" value="Unassembled WGS sequence"/>
</dbReference>
<dbReference type="AlphaFoldDB" id="A0A8J7G202"/>
<dbReference type="InterPro" id="IPR000835">
    <property type="entry name" value="HTH_MarR-typ"/>
</dbReference>
<keyword evidence="6" id="KW-1185">Reference proteome</keyword>
<evidence type="ECO:0000256" key="2">
    <source>
        <dbReference type="ARBA" id="ARBA00023125"/>
    </source>
</evidence>